<reference evidence="2 3" key="1">
    <citation type="submission" date="2024-01" db="EMBL/GenBank/DDBJ databases">
        <title>The genomes of 5 underutilized Papilionoideae crops provide insights into root nodulation and disease resistance.</title>
        <authorList>
            <person name="Yuan L."/>
        </authorList>
    </citation>
    <scope>NUCLEOTIDE SEQUENCE [LARGE SCALE GENOMIC DNA]</scope>
    <source>
        <strain evidence="2">LY-2023</strain>
        <tissue evidence="2">Leaf</tissue>
    </source>
</reference>
<sequence>MENNPITLPRDLREQFFLRLPVRSLLRSKIVCKEWYRLISDPQFAIFHFEKAVPTRRVHHSLIGYDIGFKDADASLNDPSTVLCLRIPPRPPTSPTRLIHAEGFYFCTSSVIFFYGIHQLVLTNGSMAYHHALGRICISMADYQFVLMPLIDAHTGSVKVFSFKGNSWFDIPDPNASSVLFRDL</sequence>
<dbReference type="InterPro" id="IPR036047">
    <property type="entry name" value="F-box-like_dom_sf"/>
</dbReference>
<name>A0AAN9FNV9_CLITE</name>
<accession>A0AAN9FNV9</accession>
<dbReference type="Pfam" id="PF00646">
    <property type="entry name" value="F-box"/>
    <property type="match status" value="1"/>
</dbReference>
<dbReference type="Gene3D" id="1.20.1280.50">
    <property type="match status" value="1"/>
</dbReference>
<protein>
    <recommendedName>
        <fullName evidence="1">F-box domain-containing protein</fullName>
    </recommendedName>
</protein>
<evidence type="ECO:0000313" key="3">
    <source>
        <dbReference type="Proteomes" id="UP001359559"/>
    </source>
</evidence>
<comment type="caution">
    <text evidence="2">The sequence shown here is derived from an EMBL/GenBank/DDBJ whole genome shotgun (WGS) entry which is preliminary data.</text>
</comment>
<dbReference type="PROSITE" id="PS50181">
    <property type="entry name" value="FBOX"/>
    <property type="match status" value="1"/>
</dbReference>
<dbReference type="Proteomes" id="UP001359559">
    <property type="component" value="Unassembled WGS sequence"/>
</dbReference>
<dbReference type="EMBL" id="JAYKXN010000006">
    <property type="protein sequence ID" value="KAK7279897.1"/>
    <property type="molecule type" value="Genomic_DNA"/>
</dbReference>
<gene>
    <name evidence="2" type="ORF">RJT34_24956</name>
</gene>
<dbReference type="AlphaFoldDB" id="A0AAN9FNV9"/>
<dbReference type="PANTHER" id="PTHR31672">
    <property type="entry name" value="BNACNNG10540D PROTEIN"/>
    <property type="match status" value="1"/>
</dbReference>
<feature type="domain" description="F-box" evidence="1">
    <location>
        <begin position="2"/>
        <end position="52"/>
    </location>
</feature>
<dbReference type="InterPro" id="IPR050796">
    <property type="entry name" value="SCF_F-box_component"/>
</dbReference>
<organism evidence="2 3">
    <name type="scientific">Clitoria ternatea</name>
    <name type="common">Butterfly pea</name>
    <dbReference type="NCBI Taxonomy" id="43366"/>
    <lineage>
        <taxon>Eukaryota</taxon>
        <taxon>Viridiplantae</taxon>
        <taxon>Streptophyta</taxon>
        <taxon>Embryophyta</taxon>
        <taxon>Tracheophyta</taxon>
        <taxon>Spermatophyta</taxon>
        <taxon>Magnoliopsida</taxon>
        <taxon>eudicotyledons</taxon>
        <taxon>Gunneridae</taxon>
        <taxon>Pentapetalae</taxon>
        <taxon>rosids</taxon>
        <taxon>fabids</taxon>
        <taxon>Fabales</taxon>
        <taxon>Fabaceae</taxon>
        <taxon>Papilionoideae</taxon>
        <taxon>50 kb inversion clade</taxon>
        <taxon>NPAAA clade</taxon>
        <taxon>indigoferoid/millettioid clade</taxon>
        <taxon>Phaseoleae</taxon>
        <taxon>Clitoria</taxon>
    </lineage>
</organism>
<keyword evidence="3" id="KW-1185">Reference proteome</keyword>
<dbReference type="InterPro" id="IPR001810">
    <property type="entry name" value="F-box_dom"/>
</dbReference>
<evidence type="ECO:0000259" key="1">
    <source>
        <dbReference type="PROSITE" id="PS50181"/>
    </source>
</evidence>
<proteinExistence type="predicted"/>
<evidence type="ECO:0000313" key="2">
    <source>
        <dbReference type="EMBL" id="KAK7279897.1"/>
    </source>
</evidence>
<dbReference type="SUPFAM" id="SSF81383">
    <property type="entry name" value="F-box domain"/>
    <property type="match status" value="1"/>
</dbReference>